<gene>
    <name evidence="1" type="ORF">HGR00_26035</name>
</gene>
<proteinExistence type="predicted"/>
<accession>A0A848P870</accession>
<organism evidence="1 2">
    <name type="scientific">Ralstonia insidiosa</name>
    <dbReference type="NCBI Taxonomy" id="190721"/>
    <lineage>
        <taxon>Bacteria</taxon>
        <taxon>Pseudomonadati</taxon>
        <taxon>Pseudomonadota</taxon>
        <taxon>Betaproteobacteria</taxon>
        <taxon>Burkholderiales</taxon>
        <taxon>Burkholderiaceae</taxon>
        <taxon>Ralstonia</taxon>
    </lineage>
</organism>
<comment type="caution">
    <text evidence="1">The sequence shown here is derived from an EMBL/GenBank/DDBJ whole genome shotgun (WGS) entry which is preliminary data.</text>
</comment>
<evidence type="ECO:0000313" key="2">
    <source>
        <dbReference type="Proteomes" id="UP000575469"/>
    </source>
</evidence>
<protein>
    <submittedName>
        <fullName evidence="1">Uncharacterized protein</fullName>
    </submittedName>
</protein>
<dbReference type="Proteomes" id="UP000575469">
    <property type="component" value="Unassembled WGS sequence"/>
</dbReference>
<reference evidence="1 2" key="1">
    <citation type="submission" date="2020-04" db="EMBL/GenBank/DDBJ databases">
        <title>Ralstonia insidiosa genome sequencing and assembly.</title>
        <authorList>
            <person name="Martins R.C.R."/>
            <person name="Perdigao-Neto L.V."/>
            <person name="Levin A.S.S."/>
            <person name="Costa S.F."/>
        </authorList>
    </citation>
    <scope>NUCLEOTIDE SEQUENCE [LARGE SCALE GENOMIC DNA]</scope>
    <source>
        <strain evidence="1 2">5047</strain>
    </source>
</reference>
<dbReference type="AlphaFoldDB" id="A0A848P870"/>
<name>A0A848P870_9RALS</name>
<sequence length="179" mass="19638">MNMDTEYGPIVVINEPTYSFSSRDNVRSYRHEIRLESSSLTSIHGVSLNGNDIVVVGAAGGCSSVHERSAVVINDRLYLAVGDHVACLSLASPHPLIWSTRVDAATCFGIYWVPERGVLISHGELEISCLSPSGTLLWQTSGADIFTEGFNLLPSHIEVMDFHKSHYRLDYLTGEVLVC</sequence>
<dbReference type="RefSeq" id="WP_169341621.1">
    <property type="nucleotide sequence ID" value="NZ_JABBZM010000032.1"/>
</dbReference>
<evidence type="ECO:0000313" key="1">
    <source>
        <dbReference type="EMBL" id="NMV41383.1"/>
    </source>
</evidence>
<dbReference type="EMBL" id="JABBZM010000032">
    <property type="protein sequence ID" value="NMV41383.1"/>
    <property type="molecule type" value="Genomic_DNA"/>
</dbReference>